<comment type="caution">
    <text evidence="1">The sequence shown here is derived from an EMBL/GenBank/DDBJ whole genome shotgun (WGS) entry which is preliminary data.</text>
</comment>
<dbReference type="EMBL" id="PQXM01000135">
    <property type="protein sequence ID" value="TGO76799.1"/>
    <property type="molecule type" value="Genomic_DNA"/>
</dbReference>
<keyword evidence="2" id="KW-1185">Reference proteome</keyword>
<gene>
    <name evidence="1" type="ORF">BELL_0136g00060</name>
</gene>
<accession>A0A4Z1JSN8</accession>
<dbReference type="Proteomes" id="UP000297229">
    <property type="component" value="Unassembled WGS sequence"/>
</dbReference>
<evidence type="ECO:0000313" key="1">
    <source>
        <dbReference type="EMBL" id="TGO76799.1"/>
    </source>
</evidence>
<sequence>MLLERGVNERSDISRVASKDEIRTEHLTRLLRYSMYNSYLAGGLSYCIYAHCENVNVKCVEARSDDEGRRSGYEPLGRYL</sequence>
<organism evidence="1 2">
    <name type="scientific">Botrytis elliptica</name>
    <dbReference type="NCBI Taxonomy" id="278938"/>
    <lineage>
        <taxon>Eukaryota</taxon>
        <taxon>Fungi</taxon>
        <taxon>Dikarya</taxon>
        <taxon>Ascomycota</taxon>
        <taxon>Pezizomycotina</taxon>
        <taxon>Leotiomycetes</taxon>
        <taxon>Helotiales</taxon>
        <taxon>Sclerotiniaceae</taxon>
        <taxon>Botrytis</taxon>
    </lineage>
</organism>
<dbReference type="AlphaFoldDB" id="A0A4Z1JSN8"/>
<protein>
    <submittedName>
        <fullName evidence="1">Uncharacterized protein</fullName>
    </submittedName>
</protein>
<name>A0A4Z1JSN8_9HELO</name>
<evidence type="ECO:0000313" key="2">
    <source>
        <dbReference type="Proteomes" id="UP000297229"/>
    </source>
</evidence>
<proteinExistence type="predicted"/>
<reference evidence="1 2" key="1">
    <citation type="submission" date="2017-12" db="EMBL/GenBank/DDBJ databases">
        <title>Comparative genomics of Botrytis spp.</title>
        <authorList>
            <person name="Valero-Jimenez C.A."/>
            <person name="Tapia P."/>
            <person name="Veloso J."/>
            <person name="Silva-Moreno E."/>
            <person name="Staats M."/>
            <person name="Valdes J.H."/>
            <person name="Van Kan J.A.L."/>
        </authorList>
    </citation>
    <scope>NUCLEOTIDE SEQUENCE [LARGE SCALE GENOMIC DNA]</scope>
    <source>
        <strain evidence="1 2">Be9601</strain>
    </source>
</reference>